<name>A0ABV0NJ51_9TELE</name>
<dbReference type="EMBL" id="JAHRIO010040609">
    <property type="protein sequence ID" value="MEQ2171430.1"/>
    <property type="molecule type" value="Genomic_DNA"/>
</dbReference>
<evidence type="ECO:0000256" key="1">
    <source>
        <dbReference type="SAM" id="MobiDB-lite"/>
    </source>
</evidence>
<dbReference type="Proteomes" id="UP001476798">
    <property type="component" value="Unassembled WGS sequence"/>
</dbReference>
<evidence type="ECO:0000313" key="3">
    <source>
        <dbReference type="Proteomes" id="UP001476798"/>
    </source>
</evidence>
<accession>A0ABV0NJ51</accession>
<feature type="region of interest" description="Disordered" evidence="1">
    <location>
        <begin position="1"/>
        <end position="24"/>
    </location>
</feature>
<sequence length="136" mass="15006">MYSAYNRNRPRNPITYNKNSPEVPHRRCTLAEGTAEASDYKQPILTNVVQPPPKKKAHGATFDQARLPCTGLDLFADAPRRSAPALVPTLYGAEKVKSRGKYRLCSPFPPPLTGTGCCCLHPRSPNDAPYIGEINR</sequence>
<gene>
    <name evidence="2" type="ORF">GOODEAATRI_010620</name>
</gene>
<protein>
    <submittedName>
        <fullName evidence="2">Uncharacterized protein</fullName>
    </submittedName>
</protein>
<evidence type="ECO:0000313" key="2">
    <source>
        <dbReference type="EMBL" id="MEQ2171430.1"/>
    </source>
</evidence>
<organism evidence="2 3">
    <name type="scientific">Goodea atripinnis</name>
    <dbReference type="NCBI Taxonomy" id="208336"/>
    <lineage>
        <taxon>Eukaryota</taxon>
        <taxon>Metazoa</taxon>
        <taxon>Chordata</taxon>
        <taxon>Craniata</taxon>
        <taxon>Vertebrata</taxon>
        <taxon>Euteleostomi</taxon>
        <taxon>Actinopterygii</taxon>
        <taxon>Neopterygii</taxon>
        <taxon>Teleostei</taxon>
        <taxon>Neoteleostei</taxon>
        <taxon>Acanthomorphata</taxon>
        <taxon>Ovalentaria</taxon>
        <taxon>Atherinomorphae</taxon>
        <taxon>Cyprinodontiformes</taxon>
        <taxon>Goodeidae</taxon>
        <taxon>Goodea</taxon>
    </lineage>
</organism>
<keyword evidence="3" id="KW-1185">Reference proteome</keyword>
<reference evidence="2 3" key="1">
    <citation type="submission" date="2021-06" db="EMBL/GenBank/DDBJ databases">
        <authorList>
            <person name="Palmer J.M."/>
        </authorList>
    </citation>
    <scope>NUCLEOTIDE SEQUENCE [LARGE SCALE GENOMIC DNA]</scope>
    <source>
        <strain evidence="2 3">GA_2019</strain>
        <tissue evidence="2">Muscle</tissue>
    </source>
</reference>
<comment type="caution">
    <text evidence="2">The sequence shown here is derived from an EMBL/GenBank/DDBJ whole genome shotgun (WGS) entry which is preliminary data.</text>
</comment>
<proteinExistence type="predicted"/>